<proteinExistence type="predicted"/>
<feature type="transmembrane region" description="Helical" evidence="1">
    <location>
        <begin position="51"/>
        <end position="74"/>
    </location>
</feature>
<organism evidence="2 3">
    <name type="scientific">Acrobeloides nanus</name>
    <dbReference type="NCBI Taxonomy" id="290746"/>
    <lineage>
        <taxon>Eukaryota</taxon>
        <taxon>Metazoa</taxon>
        <taxon>Ecdysozoa</taxon>
        <taxon>Nematoda</taxon>
        <taxon>Chromadorea</taxon>
        <taxon>Rhabditida</taxon>
        <taxon>Tylenchina</taxon>
        <taxon>Cephalobomorpha</taxon>
        <taxon>Cephaloboidea</taxon>
        <taxon>Cephalobidae</taxon>
        <taxon>Acrobeloides</taxon>
    </lineage>
</organism>
<dbReference type="InterPro" id="IPR047130">
    <property type="entry name" value="7TM_GPCR_Srsx_nematod"/>
</dbReference>
<dbReference type="Gene3D" id="1.20.1070.10">
    <property type="entry name" value="Rhodopsin 7-helix transmembrane proteins"/>
    <property type="match status" value="1"/>
</dbReference>
<dbReference type="AlphaFoldDB" id="A0A914EBV6"/>
<protein>
    <submittedName>
        <fullName evidence="3">G-protein coupled receptors family 1 profile domain-containing protein</fullName>
    </submittedName>
</protein>
<dbReference type="PANTHER" id="PTHR23360:SF26">
    <property type="entry name" value="G-PROTEIN COUPLED RECEPTORS FAMILY 1 PROFILE DOMAIN-CONTAINING PROTEIN"/>
    <property type="match status" value="1"/>
</dbReference>
<feature type="transmembrane region" description="Helical" evidence="1">
    <location>
        <begin position="94"/>
        <end position="117"/>
    </location>
</feature>
<keyword evidence="1" id="KW-0812">Transmembrane</keyword>
<dbReference type="InterPro" id="IPR019424">
    <property type="entry name" value="7TM_GPCR_Srsx"/>
</dbReference>
<dbReference type="PANTHER" id="PTHR23360">
    <property type="entry name" value="G-PROTEIN COUPLED RECEPTORS FAMILY 1 PROFILE DOMAIN-CONTAINING PROTEIN-RELATED"/>
    <property type="match status" value="1"/>
</dbReference>
<feature type="transmembrane region" description="Helical" evidence="1">
    <location>
        <begin position="138"/>
        <end position="162"/>
    </location>
</feature>
<reference evidence="3" key="1">
    <citation type="submission" date="2022-11" db="UniProtKB">
        <authorList>
            <consortium name="WormBaseParasite"/>
        </authorList>
    </citation>
    <scope>IDENTIFICATION</scope>
</reference>
<dbReference type="Proteomes" id="UP000887540">
    <property type="component" value="Unplaced"/>
</dbReference>
<evidence type="ECO:0000313" key="2">
    <source>
        <dbReference type="Proteomes" id="UP000887540"/>
    </source>
</evidence>
<keyword evidence="1" id="KW-1133">Transmembrane helix</keyword>
<dbReference type="Pfam" id="PF10320">
    <property type="entry name" value="7TM_GPCR_Srsx"/>
    <property type="match status" value="1"/>
</dbReference>
<feature type="transmembrane region" description="Helical" evidence="1">
    <location>
        <begin position="17"/>
        <end position="39"/>
    </location>
</feature>
<sequence>MTVISNRSTASLDIVSFYLYLIEGAILMFVNGYMGSVVFMSKRLRNQKEYVLIGSNMLFDAYFGFSWLMCGVYSLNLYYNNEYLPLYSKWECFILYQTLIFTISAPSVGWISFFTCIDRLVSIVFPVKYMKLPAKFAYLTPILAALFTMPIVVLFGITSYWYKDDLYTEPALCDLENTGSTDVYQAYRGTRIACSLSCVLIYIPIAFKSYKVSYQS</sequence>
<feature type="transmembrane region" description="Helical" evidence="1">
    <location>
        <begin position="189"/>
        <end position="207"/>
    </location>
</feature>
<keyword evidence="1" id="KW-0472">Membrane</keyword>
<keyword evidence="2" id="KW-1185">Reference proteome</keyword>
<dbReference type="WBParaSite" id="ACRNAN_scaffold7096.g8232.t1">
    <property type="protein sequence ID" value="ACRNAN_scaffold7096.g8232.t1"/>
    <property type="gene ID" value="ACRNAN_scaffold7096.g8232"/>
</dbReference>
<name>A0A914EBV6_9BILA</name>
<accession>A0A914EBV6</accession>
<dbReference type="SUPFAM" id="SSF81321">
    <property type="entry name" value="Family A G protein-coupled receptor-like"/>
    <property type="match status" value="1"/>
</dbReference>
<evidence type="ECO:0000256" key="1">
    <source>
        <dbReference type="SAM" id="Phobius"/>
    </source>
</evidence>
<evidence type="ECO:0000313" key="3">
    <source>
        <dbReference type="WBParaSite" id="ACRNAN_scaffold7096.g8232.t1"/>
    </source>
</evidence>